<evidence type="ECO:0000256" key="1">
    <source>
        <dbReference type="ARBA" id="ARBA00004651"/>
    </source>
</evidence>
<dbReference type="InterPro" id="IPR038731">
    <property type="entry name" value="RgtA/B/C-like"/>
</dbReference>
<feature type="transmembrane region" description="Helical" evidence="8">
    <location>
        <begin position="335"/>
        <end position="357"/>
    </location>
</feature>
<name>A0ABM9NX77_9FLAO</name>
<comment type="caution">
    <text evidence="10">The sequence shown here is derived from an EMBL/GenBank/DDBJ whole genome shotgun (WGS) entry which is preliminary data.</text>
</comment>
<keyword evidence="11" id="KW-1185">Reference proteome</keyword>
<evidence type="ECO:0000313" key="11">
    <source>
        <dbReference type="Proteomes" id="UP001497416"/>
    </source>
</evidence>
<dbReference type="Pfam" id="PF13231">
    <property type="entry name" value="PMT_2"/>
    <property type="match status" value="1"/>
</dbReference>
<evidence type="ECO:0000256" key="8">
    <source>
        <dbReference type="SAM" id="Phobius"/>
    </source>
</evidence>
<feature type="transmembrane region" description="Helical" evidence="8">
    <location>
        <begin position="249"/>
        <end position="267"/>
    </location>
</feature>
<keyword evidence="3 10" id="KW-0328">Glycosyltransferase</keyword>
<evidence type="ECO:0000313" key="10">
    <source>
        <dbReference type="EMBL" id="CAL2082693.1"/>
    </source>
</evidence>
<dbReference type="GO" id="GO:0016757">
    <property type="term" value="F:glycosyltransferase activity"/>
    <property type="evidence" value="ECO:0007669"/>
    <property type="project" value="UniProtKB-KW"/>
</dbReference>
<evidence type="ECO:0000256" key="6">
    <source>
        <dbReference type="ARBA" id="ARBA00022989"/>
    </source>
</evidence>
<dbReference type="InterPro" id="IPR050297">
    <property type="entry name" value="LipidA_mod_glycosyltrf_83"/>
</dbReference>
<gene>
    <name evidence="10" type="ORF">T190607A01A_20009</name>
</gene>
<keyword evidence="6 8" id="KW-1133">Transmembrane helix</keyword>
<feature type="transmembrane region" description="Helical" evidence="8">
    <location>
        <begin position="107"/>
        <end position="140"/>
    </location>
</feature>
<keyword evidence="4" id="KW-0808">Transferase</keyword>
<feature type="transmembrane region" description="Helical" evidence="8">
    <location>
        <begin position="195"/>
        <end position="215"/>
    </location>
</feature>
<evidence type="ECO:0000256" key="5">
    <source>
        <dbReference type="ARBA" id="ARBA00022692"/>
    </source>
</evidence>
<organism evidence="10 11">
    <name type="scientific">Tenacibaculum platacis</name>
    <dbReference type="NCBI Taxonomy" id="3137852"/>
    <lineage>
        <taxon>Bacteria</taxon>
        <taxon>Pseudomonadati</taxon>
        <taxon>Bacteroidota</taxon>
        <taxon>Flavobacteriia</taxon>
        <taxon>Flavobacteriales</taxon>
        <taxon>Flavobacteriaceae</taxon>
        <taxon>Tenacibaculum</taxon>
    </lineage>
</organism>
<feature type="transmembrane region" description="Helical" evidence="8">
    <location>
        <begin position="279"/>
        <end position="298"/>
    </location>
</feature>
<feature type="transmembrane region" description="Helical" evidence="8">
    <location>
        <begin position="9"/>
        <end position="27"/>
    </location>
</feature>
<feature type="domain" description="Glycosyltransferase RgtA/B/C/D-like" evidence="9">
    <location>
        <begin position="49"/>
        <end position="207"/>
    </location>
</feature>
<proteinExistence type="predicted"/>
<keyword evidence="7 8" id="KW-0472">Membrane</keyword>
<feature type="transmembrane region" description="Helical" evidence="8">
    <location>
        <begin position="71"/>
        <end position="95"/>
    </location>
</feature>
<dbReference type="RefSeq" id="WP_348711355.1">
    <property type="nucleotide sequence ID" value="NZ_CAXIXY010000004.1"/>
</dbReference>
<protein>
    <submittedName>
        <fullName evidence="10">Dolichyl-phosphate-mannose-protein mannosyltransferase</fullName>
    </submittedName>
</protein>
<dbReference type="Proteomes" id="UP001497416">
    <property type="component" value="Unassembled WGS sequence"/>
</dbReference>
<comment type="subcellular location">
    <subcellularLocation>
        <location evidence="1">Cell membrane</location>
        <topology evidence="1">Multi-pass membrane protein</topology>
    </subcellularLocation>
</comment>
<accession>A0ABM9NX77</accession>
<dbReference type="EMBL" id="CAXIXY010000004">
    <property type="protein sequence ID" value="CAL2082693.1"/>
    <property type="molecule type" value="Genomic_DNA"/>
</dbReference>
<keyword evidence="5 8" id="KW-0812">Transmembrane</keyword>
<evidence type="ECO:0000256" key="2">
    <source>
        <dbReference type="ARBA" id="ARBA00022475"/>
    </source>
</evidence>
<evidence type="ECO:0000256" key="4">
    <source>
        <dbReference type="ARBA" id="ARBA00022679"/>
    </source>
</evidence>
<keyword evidence="2" id="KW-1003">Cell membrane</keyword>
<evidence type="ECO:0000256" key="3">
    <source>
        <dbReference type="ARBA" id="ARBA00022676"/>
    </source>
</evidence>
<feature type="transmembrane region" description="Helical" evidence="8">
    <location>
        <begin position="304"/>
        <end position="323"/>
    </location>
</feature>
<feature type="transmembrane region" description="Helical" evidence="8">
    <location>
        <begin position="155"/>
        <end position="183"/>
    </location>
</feature>
<evidence type="ECO:0000256" key="7">
    <source>
        <dbReference type="ARBA" id="ARBA00023136"/>
    </source>
</evidence>
<sequence>MELTYKRRVYILILFSVFLKLFLGSNLEFGNDEVYYWLYAKYPDISHFDHPPMVGFFIQLFTLNLTFDFEVFIRLAAIIPSAISVYIIFLIGTFLKSEKAGFIASLLYSISIYGFIIAGTFILPDAPLVLFWLLSFYFFLQTIPFNPNPKFTTKILLAFLFAGLAIYSKYQAVYLLLGIVLFVFIKNRRWLRSRVFYIGFIFPVLAIGLIFYWNYSNDFISYKFHGNRVSFFSFTLNKNSFIREVLGQILYNNPYNVIMLLVMFVAIKRKQFKINTNITNLFLFCALPLIFTTIYLSISRNTLPHWSGIAYLTLIPLLGVYLSERKKRIVRKLEIGVLAFSFLLVTAVFVINKGWFLPEDNEEQKEKLGRKNALLDMYGWKQASQKISDILKEEILTHLGIISNRWYPAAHIDY</sequence>
<dbReference type="PANTHER" id="PTHR33908:SF11">
    <property type="entry name" value="MEMBRANE PROTEIN"/>
    <property type="match status" value="1"/>
</dbReference>
<dbReference type="PANTHER" id="PTHR33908">
    <property type="entry name" value="MANNOSYLTRANSFERASE YKCB-RELATED"/>
    <property type="match status" value="1"/>
</dbReference>
<reference evidence="10 11" key="1">
    <citation type="submission" date="2024-05" db="EMBL/GenBank/DDBJ databases">
        <authorList>
            <person name="Duchaud E."/>
        </authorList>
    </citation>
    <scope>NUCLEOTIDE SEQUENCE [LARGE SCALE GENOMIC DNA]</scope>
    <source>
        <strain evidence="10">Ena-SAMPLE-TAB-13-05-2024-13:56:06:370-140302</strain>
    </source>
</reference>
<evidence type="ECO:0000259" key="9">
    <source>
        <dbReference type="Pfam" id="PF13231"/>
    </source>
</evidence>